<dbReference type="AlphaFoldDB" id="A0A814Y9X7"/>
<accession>A0A814Y9X7</accession>
<evidence type="ECO:0000313" key="2">
    <source>
        <dbReference type="EMBL" id="CAF3989589.1"/>
    </source>
</evidence>
<reference evidence="1" key="1">
    <citation type="submission" date="2021-02" db="EMBL/GenBank/DDBJ databases">
        <authorList>
            <person name="Nowell W R."/>
        </authorList>
    </citation>
    <scope>NUCLEOTIDE SEQUENCE</scope>
</reference>
<proteinExistence type="predicted"/>
<dbReference type="Proteomes" id="UP000663829">
    <property type="component" value="Unassembled WGS sequence"/>
</dbReference>
<evidence type="ECO:0000313" key="1">
    <source>
        <dbReference type="EMBL" id="CAF1226650.1"/>
    </source>
</evidence>
<name>A0A814Y9X7_9BILA</name>
<keyword evidence="3" id="KW-1185">Reference proteome</keyword>
<dbReference type="EMBL" id="CAJNOQ010009505">
    <property type="protein sequence ID" value="CAF1226650.1"/>
    <property type="molecule type" value="Genomic_DNA"/>
</dbReference>
<gene>
    <name evidence="1" type="ORF">GPM918_LOCUS24962</name>
    <name evidence="2" type="ORF">SRO942_LOCUS24966</name>
</gene>
<organism evidence="1 3">
    <name type="scientific">Didymodactylos carnosus</name>
    <dbReference type="NCBI Taxonomy" id="1234261"/>
    <lineage>
        <taxon>Eukaryota</taxon>
        <taxon>Metazoa</taxon>
        <taxon>Spiralia</taxon>
        <taxon>Gnathifera</taxon>
        <taxon>Rotifera</taxon>
        <taxon>Eurotatoria</taxon>
        <taxon>Bdelloidea</taxon>
        <taxon>Philodinida</taxon>
        <taxon>Philodinidae</taxon>
        <taxon>Didymodactylos</taxon>
    </lineage>
</organism>
<dbReference type="OrthoDB" id="10002493at2759"/>
<comment type="caution">
    <text evidence="1">The sequence shown here is derived from an EMBL/GenBank/DDBJ whole genome shotgun (WGS) entry which is preliminary data.</text>
</comment>
<protein>
    <submittedName>
        <fullName evidence="1">Uncharacterized protein</fullName>
    </submittedName>
</protein>
<dbReference type="EMBL" id="CAJOBC010009509">
    <property type="protein sequence ID" value="CAF3989589.1"/>
    <property type="molecule type" value="Genomic_DNA"/>
</dbReference>
<dbReference type="Proteomes" id="UP000681722">
    <property type="component" value="Unassembled WGS sequence"/>
</dbReference>
<evidence type="ECO:0000313" key="3">
    <source>
        <dbReference type="Proteomes" id="UP000663829"/>
    </source>
</evidence>
<sequence length="243" mass="28115">MKQTVGIRTHELNRHTINILFFVASTSDVSRYNFDSEDMDVSVHIEQSEQDESNNAMDFGIEQAILKQEKESIVTSSNNLSIRPKKSADLCGRKTKRSLLSTNNVPSVEDDIEIIGSKRAPLFSEEKTAHMIALGIPPLTKTEEKILCTQLTQHSQANQWSFLDAEIFAKQFACDTVRDNYNNEMQHIQQEWFYDFLLKYPLVVGKFKYWFERMKPMYPTNGNSIEIKLWHLRLIAQAPIVEH</sequence>